<evidence type="ECO:0000313" key="1">
    <source>
        <dbReference type="EMBL" id="CUN32180.1"/>
    </source>
</evidence>
<dbReference type="EMBL" id="CYXP01000011">
    <property type="protein sequence ID" value="CUN32180.1"/>
    <property type="molecule type" value="Genomic_DNA"/>
</dbReference>
<protein>
    <submittedName>
        <fullName evidence="1">Uncharacterized protein</fullName>
    </submittedName>
</protein>
<dbReference type="EMBL" id="CYYK01000016">
    <property type="protein sequence ID" value="CUP05279.1"/>
    <property type="molecule type" value="Genomic_DNA"/>
</dbReference>
<proteinExistence type="predicted"/>
<dbReference type="Proteomes" id="UP000095591">
    <property type="component" value="Unassembled WGS sequence"/>
</dbReference>
<evidence type="ECO:0000313" key="2">
    <source>
        <dbReference type="EMBL" id="CUP05279.1"/>
    </source>
</evidence>
<dbReference type="AlphaFoldDB" id="A0A173VZJ2"/>
<reference evidence="3 4" key="1">
    <citation type="submission" date="2015-09" db="EMBL/GenBank/DDBJ databases">
        <authorList>
            <consortium name="Pathogen Informatics"/>
        </authorList>
    </citation>
    <scope>NUCLEOTIDE SEQUENCE [LARGE SCALE GENOMIC DNA]</scope>
    <source>
        <strain evidence="2 3">2789STDY5608822</strain>
        <strain evidence="1 4">2789STDY5608872</strain>
    </source>
</reference>
<accession>A0A173VZJ2</accession>
<evidence type="ECO:0000313" key="4">
    <source>
        <dbReference type="Proteomes" id="UP000095591"/>
    </source>
</evidence>
<sequence length="40" mass="4664">MLLVVLKNVLCVVADGLSKNVDFFIVRKKYFHHEEKVFSP</sequence>
<gene>
    <name evidence="2" type="ORF">ERS852380_03803</name>
    <name evidence="1" type="ORF">ERS852429_03945</name>
</gene>
<evidence type="ECO:0000313" key="3">
    <source>
        <dbReference type="Proteomes" id="UP000095455"/>
    </source>
</evidence>
<organism evidence="1 4">
    <name type="scientific">Parabacteroides distasonis</name>
    <dbReference type="NCBI Taxonomy" id="823"/>
    <lineage>
        <taxon>Bacteria</taxon>
        <taxon>Pseudomonadati</taxon>
        <taxon>Bacteroidota</taxon>
        <taxon>Bacteroidia</taxon>
        <taxon>Bacteroidales</taxon>
        <taxon>Tannerellaceae</taxon>
        <taxon>Parabacteroides</taxon>
    </lineage>
</organism>
<dbReference type="Proteomes" id="UP000095455">
    <property type="component" value="Unassembled WGS sequence"/>
</dbReference>
<name>A0A173VZJ2_PARDI</name>